<keyword evidence="4 8" id="KW-1133">Transmembrane helix</keyword>
<reference evidence="11" key="1">
    <citation type="journal article" date="2019" name="Int. J. Syst. Evol. Microbiol.">
        <title>The Global Catalogue of Microorganisms (GCM) 10K type strain sequencing project: providing services to taxonomists for standard genome sequencing and annotation.</title>
        <authorList>
            <consortium name="The Broad Institute Genomics Platform"/>
            <consortium name="The Broad Institute Genome Sequencing Center for Infectious Disease"/>
            <person name="Wu L."/>
            <person name="Ma J."/>
        </authorList>
    </citation>
    <scope>NUCLEOTIDE SEQUENCE [LARGE SCALE GENOMIC DNA]</scope>
    <source>
        <strain evidence="11">JCM 14735</strain>
    </source>
</reference>
<evidence type="ECO:0000256" key="4">
    <source>
        <dbReference type="ARBA" id="ARBA00022989"/>
    </source>
</evidence>
<evidence type="ECO:0000256" key="6">
    <source>
        <dbReference type="ARBA" id="ARBA00023180"/>
    </source>
</evidence>
<evidence type="ECO:0000259" key="9">
    <source>
        <dbReference type="Pfam" id="PF05154"/>
    </source>
</evidence>
<dbReference type="PANTHER" id="PTHR21016">
    <property type="entry name" value="BETA-AMYLOID BINDING PROTEIN-RELATED"/>
    <property type="match status" value="1"/>
</dbReference>
<accession>A0ABP4WN28</accession>
<keyword evidence="6" id="KW-0325">Glycoprotein</keyword>
<evidence type="ECO:0000256" key="8">
    <source>
        <dbReference type="SAM" id="Phobius"/>
    </source>
</evidence>
<dbReference type="PANTHER" id="PTHR21016:SF7">
    <property type="entry name" value="TM2 DOMAIN-CONTAINING PROTEIN 3"/>
    <property type="match status" value="1"/>
</dbReference>
<feature type="transmembrane region" description="Helical" evidence="8">
    <location>
        <begin position="26"/>
        <end position="44"/>
    </location>
</feature>
<organism evidence="10 11">
    <name type="scientific">Kocuria aegyptia</name>
    <dbReference type="NCBI Taxonomy" id="330943"/>
    <lineage>
        <taxon>Bacteria</taxon>
        <taxon>Bacillati</taxon>
        <taxon>Actinomycetota</taxon>
        <taxon>Actinomycetes</taxon>
        <taxon>Micrococcales</taxon>
        <taxon>Micrococcaceae</taxon>
        <taxon>Kocuria</taxon>
    </lineage>
</organism>
<feature type="transmembrane region" description="Helical" evidence="8">
    <location>
        <begin position="50"/>
        <end position="73"/>
    </location>
</feature>
<evidence type="ECO:0000256" key="5">
    <source>
        <dbReference type="ARBA" id="ARBA00023136"/>
    </source>
</evidence>
<dbReference type="Proteomes" id="UP001501204">
    <property type="component" value="Unassembled WGS sequence"/>
</dbReference>
<dbReference type="RefSeq" id="WP_344121155.1">
    <property type="nucleotide sequence ID" value="NZ_BAAAOA010000015.1"/>
</dbReference>
<dbReference type="InterPro" id="IPR007829">
    <property type="entry name" value="TM2"/>
</dbReference>
<sequence>MDATRHASGAGPGRDPRPQRSPKNPATAWLLWMFLGVFGAHRYYLGDWRMAVPMTLTLGLLGVWSLADGIVLGRRLHRIDTGRH</sequence>
<keyword evidence="3" id="KW-0732">Signal</keyword>
<evidence type="ECO:0000313" key="11">
    <source>
        <dbReference type="Proteomes" id="UP001501204"/>
    </source>
</evidence>
<keyword evidence="5 8" id="KW-0472">Membrane</keyword>
<evidence type="ECO:0000256" key="3">
    <source>
        <dbReference type="ARBA" id="ARBA00022729"/>
    </source>
</evidence>
<comment type="caution">
    <text evidence="10">The sequence shown here is derived from an EMBL/GenBank/DDBJ whole genome shotgun (WGS) entry which is preliminary data.</text>
</comment>
<feature type="region of interest" description="Disordered" evidence="7">
    <location>
        <begin position="1"/>
        <end position="22"/>
    </location>
</feature>
<comment type="subcellular location">
    <subcellularLocation>
        <location evidence="1">Membrane</location>
        <topology evidence="1">Multi-pass membrane protein</topology>
    </subcellularLocation>
</comment>
<name>A0ABP4WN28_9MICC</name>
<dbReference type="InterPro" id="IPR050932">
    <property type="entry name" value="TM2D1-3-like"/>
</dbReference>
<evidence type="ECO:0000256" key="2">
    <source>
        <dbReference type="ARBA" id="ARBA00022692"/>
    </source>
</evidence>
<feature type="domain" description="TM2" evidence="9">
    <location>
        <begin position="22"/>
        <end position="70"/>
    </location>
</feature>
<dbReference type="Pfam" id="PF05154">
    <property type="entry name" value="TM2"/>
    <property type="match status" value="1"/>
</dbReference>
<keyword evidence="11" id="KW-1185">Reference proteome</keyword>
<protein>
    <recommendedName>
        <fullName evidence="9">TM2 domain-containing protein</fullName>
    </recommendedName>
</protein>
<dbReference type="EMBL" id="BAAAOA010000015">
    <property type="protein sequence ID" value="GAA1756474.1"/>
    <property type="molecule type" value="Genomic_DNA"/>
</dbReference>
<evidence type="ECO:0000313" key="10">
    <source>
        <dbReference type="EMBL" id="GAA1756474.1"/>
    </source>
</evidence>
<gene>
    <name evidence="10" type="ORF">GCM10009767_14790</name>
</gene>
<evidence type="ECO:0000256" key="1">
    <source>
        <dbReference type="ARBA" id="ARBA00004141"/>
    </source>
</evidence>
<evidence type="ECO:0000256" key="7">
    <source>
        <dbReference type="SAM" id="MobiDB-lite"/>
    </source>
</evidence>
<proteinExistence type="predicted"/>
<keyword evidence="2 8" id="KW-0812">Transmembrane</keyword>